<accession>A0ABV6DC79</accession>
<keyword evidence="2" id="KW-0472">Membrane</keyword>
<evidence type="ECO:0000256" key="2">
    <source>
        <dbReference type="SAM" id="Phobius"/>
    </source>
</evidence>
<organism evidence="3 4">
    <name type="scientific">Chelativorans intermedius</name>
    <dbReference type="NCBI Taxonomy" id="515947"/>
    <lineage>
        <taxon>Bacteria</taxon>
        <taxon>Pseudomonadati</taxon>
        <taxon>Pseudomonadota</taxon>
        <taxon>Alphaproteobacteria</taxon>
        <taxon>Hyphomicrobiales</taxon>
        <taxon>Phyllobacteriaceae</taxon>
        <taxon>Chelativorans</taxon>
    </lineage>
</organism>
<proteinExistence type="predicted"/>
<name>A0ABV6DC79_9HYPH</name>
<evidence type="ECO:0000313" key="4">
    <source>
        <dbReference type="Proteomes" id="UP001589755"/>
    </source>
</evidence>
<evidence type="ECO:0000313" key="3">
    <source>
        <dbReference type="EMBL" id="MFC0210253.1"/>
    </source>
</evidence>
<dbReference type="EMBL" id="JBHLXD010000044">
    <property type="protein sequence ID" value="MFC0210253.1"/>
    <property type="molecule type" value="Genomic_DNA"/>
</dbReference>
<reference evidence="3 4" key="1">
    <citation type="submission" date="2024-09" db="EMBL/GenBank/DDBJ databases">
        <authorList>
            <person name="Sun Q."/>
            <person name="Mori K."/>
        </authorList>
    </citation>
    <scope>NUCLEOTIDE SEQUENCE [LARGE SCALE GENOMIC DNA]</scope>
    <source>
        <strain evidence="3 4">CCM 8543</strain>
    </source>
</reference>
<keyword evidence="4" id="KW-1185">Reference proteome</keyword>
<feature type="transmembrane region" description="Helical" evidence="2">
    <location>
        <begin position="130"/>
        <end position="151"/>
    </location>
</feature>
<gene>
    <name evidence="3" type="ORF">ACFFJ2_17790</name>
</gene>
<dbReference type="Proteomes" id="UP001589755">
    <property type="component" value="Unassembled WGS sequence"/>
</dbReference>
<protein>
    <submittedName>
        <fullName evidence="3">Uncharacterized protein</fullName>
    </submittedName>
</protein>
<keyword evidence="2" id="KW-0812">Transmembrane</keyword>
<feature type="region of interest" description="Disordered" evidence="1">
    <location>
        <begin position="159"/>
        <end position="190"/>
    </location>
</feature>
<keyword evidence="2" id="KW-1133">Transmembrane helix</keyword>
<evidence type="ECO:0000256" key="1">
    <source>
        <dbReference type="SAM" id="MobiDB-lite"/>
    </source>
</evidence>
<comment type="caution">
    <text evidence="3">The sequence shown here is derived from an EMBL/GenBank/DDBJ whole genome shotgun (WGS) entry which is preliminary data.</text>
</comment>
<sequence>MEAVKRAIRSALEKGDAQDRAFREKVYRQAFAALERSLEARPGLSAEEVRERRERVKSVIAEIEKEFLPAVVPVEKPAPPREEAPAPEAAGGDFVPHVERDDRLSPAYAAAEDAEEPDAPGAAAGRRRPFALVFVLATLVAAVGMAAWWALQSGILQPQPDGGGSASPPLAQEESFDPEEAQQGTRPRGTIQATGEWITIFTPDDPTTVRAPAGMRAEAVNDGEESFLQIAGEPDTAVSFDVGQGVLEHLAGRRVIFSLTARALEGEETQISMFCNLGALGGCGRSRYVVGSSPEEYLLEAELPDRRPTSGGTISVVPDVEGRGRALEILSLRVAVAE</sequence>
<feature type="region of interest" description="Disordered" evidence="1">
    <location>
        <begin position="75"/>
        <end position="96"/>
    </location>
</feature>